<accession>A0AAD8GP23</accession>
<dbReference type="AlphaFoldDB" id="A0AAD8GP23"/>
<organism evidence="1 2">
    <name type="scientific">Heracleum sosnowskyi</name>
    <dbReference type="NCBI Taxonomy" id="360622"/>
    <lineage>
        <taxon>Eukaryota</taxon>
        <taxon>Viridiplantae</taxon>
        <taxon>Streptophyta</taxon>
        <taxon>Embryophyta</taxon>
        <taxon>Tracheophyta</taxon>
        <taxon>Spermatophyta</taxon>
        <taxon>Magnoliopsida</taxon>
        <taxon>eudicotyledons</taxon>
        <taxon>Gunneridae</taxon>
        <taxon>Pentapetalae</taxon>
        <taxon>asterids</taxon>
        <taxon>campanulids</taxon>
        <taxon>Apiales</taxon>
        <taxon>Apiaceae</taxon>
        <taxon>Apioideae</taxon>
        <taxon>apioid superclade</taxon>
        <taxon>Tordylieae</taxon>
        <taxon>Tordyliinae</taxon>
        <taxon>Heracleum</taxon>
    </lineage>
</organism>
<name>A0AAD8GP23_9APIA</name>
<comment type="caution">
    <text evidence="1">The sequence shown here is derived from an EMBL/GenBank/DDBJ whole genome shotgun (WGS) entry which is preliminary data.</text>
</comment>
<dbReference type="EMBL" id="JAUIZM010000030">
    <property type="protein sequence ID" value="KAK1351610.1"/>
    <property type="molecule type" value="Genomic_DNA"/>
</dbReference>
<keyword evidence="2" id="KW-1185">Reference proteome</keyword>
<reference evidence="1" key="1">
    <citation type="submission" date="2023-02" db="EMBL/GenBank/DDBJ databases">
        <title>Genome of toxic invasive species Heracleum sosnowskyi carries increased number of genes despite the absence of recent whole-genome duplications.</title>
        <authorList>
            <person name="Schelkunov M."/>
            <person name="Shtratnikova V."/>
            <person name="Makarenko M."/>
            <person name="Klepikova A."/>
            <person name="Omelchenko D."/>
            <person name="Novikova G."/>
            <person name="Obukhova E."/>
            <person name="Bogdanov V."/>
            <person name="Penin A."/>
            <person name="Logacheva M."/>
        </authorList>
    </citation>
    <scope>NUCLEOTIDE SEQUENCE</scope>
    <source>
        <strain evidence="1">Hsosn_3</strain>
        <tissue evidence="1">Leaf</tissue>
    </source>
</reference>
<reference evidence="1" key="2">
    <citation type="submission" date="2023-05" db="EMBL/GenBank/DDBJ databases">
        <authorList>
            <person name="Schelkunov M.I."/>
        </authorList>
    </citation>
    <scope>NUCLEOTIDE SEQUENCE</scope>
    <source>
        <strain evidence="1">Hsosn_3</strain>
        <tissue evidence="1">Leaf</tissue>
    </source>
</reference>
<evidence type="ECO:0000313" key="1">
    <source>
        <dbReference type="EMBL" id="KAK1351610.1"/>
    </source>
</evidence>
<evidence type="ECO:0000313" key="2">
    <source>
        <dbReference type="Proteomes" id="UP001237642"/>
    </source>
</evidence>
<dbReference type="Proteomes" id="UP001237642">
    <property type="component" value="Unassembled WGS sequence"/>
</dbReference>
<proteinExistence type="predicted"/>
<gene>
    <name evidence="1" type="ORF">POM88_054182</name>
</gene>
<sequence>MKINLVDDTALIETTSIKNVLKKERTILGVRHKNASNTNVHQEMIKTQQPTDIVSTKKRSSPIHVCGNASMNQENGNVGFTERLKFQENANLGFHVGACGNKKLIPGFDKNQEKNVKTIQVWVARGDKSQKDQVHSGKKIVATTISYSRKQMEDLRFVNMEDQNQKWAAIYCQFGPAVKKEYDGLLDCHHHPQLYIKKKVTAHGILSPMAANGSWNHWYLCAPKNGLK</sequence>
<protein>
    <submittedName>
        <fullName evidence="1">Uncharacterized protein</fullName>
    </submittedName>
</protein>